<evidence type="ECO:0000256" key="3">
    <source>
        <dbReference type="ARBA" id="ARBA00022782"/>
    </source>
</evidence>
<evidence type="ECO:0000256" key="1">
    <source>
        <dbReference type="ARBA" id="ARBA00002508"/>
    </source>
</evidence>
<dbReference type="AlphaFoldDB" id="A0A0K8TQA2"/>
<dbReference type="GO" id="GO:0007548">
    <property type="term" value="P:sex differentiation"/>
    <property type="evidence" value="ECO:0007669"/>
    <property type="project" value="UniProtKB-KW"/>
</dbReference>
<dbReference type="FunFam" id="3.50.20.20:FF:000001">
    <property type="entry name" value="14 kDa phosphohistidine phosphatase"/>
    <property type="match status" value="1"/>
</dbReference>
<feature type="active site" description="Proton acceptor" evidence="6">
    <location>
        <position position="49"/>
    </location>
</feature>
<evidence type="ECO:0000256" key="2">
    <source>
        <dbReference type="ARBA" id="ARBA00010971"/>
    </source>
</evidence>
<comment type="similarity">
    <text evidence="2">Belongs to the janus family.</text>
</comment>
<organism evidence="8">
    <name type="scientific">Tabanus bromius</name>
    <name type="common">Band-eyed brown horse fly</name>
    <dbReference type="NCBI Taxonomy" id="304241"/>
    <lineage>
        <taxon>Eukaryota</taxon>
        <taxon>Metazoa</taxon>
        <taxon>Ecdysozoa</taxon>
        <taxon>Arthropoda</taxon>
        <taxon>Hexapoda</taxon>
        <taxon>Insecta</taxon>
        <taxon>Pterygota</taxon>
        <taxon>Neoptera</taxon>
        <taxon>Endopterygota</taxon>
        <taxon>Diptera</taxon>
        <taxon>Brachycera</taxon>
        <taxon>Tabanomorpha</taxon>
        <taxon>Tabanoidea</taxon>
        <taxon>Tabanidae</taxon>
        <taxon>Tabanus</taxon>
    </lineage>
</organism>
<proteinExistence type="evidence at transcript level"/>
<reference evidence="8" key="1">
    <citation type="journal article" date="2015" name="Insect Biochem. Mol. Biol.">
        <title>An insight into the sialome of the horse fly, Tabanus bromius.</title>
        <authorList>
            <person name="Ribeiro J.M."/>
            <person name="Kazimirova M."/>
            <person name="Takac P."/>
            <person name="Andersen J.F."/>
            <person name="Francischetti I.M."/>
        </authorList>
    </citation>
    <scope>NUCLEOTIDE SEQUENCE</scope>
</reference>
<dbReference type="PANTHER" id="PTHR12258:SF5">
    <property type="entry name" value="BCDNA.GH02250-RELATED"/>
    <property type="match status" value="1"/>
</dbReference>
<dbReference type="SUPFAM" id="SSF143724">
    <property type="entry name" value="PHP14-like"/>
    <property type="match status" value="1"/>
</dbReference>
<evidence type="ECO:0000256" key="6">
    <source>
        <dbReference type="PIRSR" id="PIRSR607702-1"/>
    </source>
</evidence>
<protein>
    <recommendedName>
        <fullName evidence="5">Sex-regulated protein janus-A</fullName>
    </recommendedName>
</protein>
<dbReference type="InterPro" id="IPR038596">
    <property type="entry name" value="Janus_sf"/>
</dbReference>
<evidence type="ECO:0000256" key="5">
    <source>
        <dbReference type="ARBA" id="ARBA00068494"/>
    </source>
</evidence>
<evidence type="ECO:0000256" key="7">
    <source>
        <dbReference type="PIRSR" id="PIRSR607702-2"/>
    </source>
</evidence>
<dbReference type="GO" id="GO:0101006">
    <property type="term" value="F:protein histidine phosphatase activity"/>
    <property type="evidence" value="ECO:0007669"/>
    <property type="project" value="TreeGrafter"/>
</dbReference>
<comment type="function">
    <text evidence="1">JanA and janB regulate somatic sex differentiation.</text>
</comment>
<sequence length="121" mass="13313">MSQAKLDAVPSVDIDEEGVFKYILIKVKPSNAEGPSKMIVRGYIRAHWHSDIFDEVSTSLQGLGLTAECVGGGRIEHRPSEKKLKVYGYSQGYGKADHDTTRSILQSKYSGYVIGISDDGY</sequence>
<evidence type="ECO:0000313" key="8">
    <source>
        <dbReference type="EMBL" id="JAI16544.1"/>
    </source>
</evidence>
<accession>A0A0K8TQA2</accession>
<dbReference type="EMBL" id="GDAI01001059">
    <property type="protein sequence ID" value="JAI16544.1"/>
    <property type="molecule type" value="mRNA"/>
</dbReference>
<dbReference type="GO" id="GO:0005829">
    <property type="term" value="C:cytosol"/>
    <property type="evidence" value="ECO:0007669"/>
    <property type="project" value="TreeGrafter"/>
</dbReference>
<keyword evidence="3" id="KW-0221">Differentiation</keyword>
<dbReference type="PANTHER" id="PTHR12258">
    <property type="entry name" value="JANUS-A/JANUS-B"/>
    <property type="match status" value="1"/>
</dbReference>
<dbReference type="InterPro" id="IPR007702">
    <property type="entry name" value="Janus"/>
</dbReference>
<evidence type="ECO:0000256" key="4">
    <source>
        <dbReference type="ARBA" id="ARBA00022928"/>
    </source>
</evidence>
<name>A0A0K8TQA2_TABBR</name>
<feature type="binding site" evidence="7">
    <location>
        <position position="21"/>
    </location>
    <ligand>
        <name>substrate</name>
    </ligand>
</feature>
<dbReference type="GO" id="GO:0030154">
    <property type="term" value="P:cell differentiation"/>
    <property type="evidence" value="ECO:0007669"/>
    <property type="project" value="UniProtKB-KW"/>
</dbReference>
<keyword evidence="4" id="KW-0726">Sexual differentiation</keyword>
<dbReference type="Gene3D" id="3.50.20.20">
    <property type="entry name" value="Janus/Ocnus"/>
    <property type="match status" value="1"/>
</dbReference>
<dbReference type="Pfam" id="PF05005">
    <property type="entry name" value="Ocnus"/>
    <property type="match status" value="1"/>
</dbReference>